<evidence type="ECO:0000313" key="6">
    <source>
        <dbReference type="EMBL" id="EFN78389.1"/>
    </source>
</evidence>
<evidence type="ECO:0000313" key="7">
    <source>
        <dbReference type="Proteomes" id="UP000008237"/>
    </source>
</evidence>
<dbReference type="OrthoDB" id="5282002at2759"/>
<dbReference type="PANTHER" id="PTHR28069">
    <property type="entry name" value="GH20023P"/>
    <property type="match status" value="1"/>
</dbReference>
<dbReference type="Proteomes" id="UP000008237">
    <property type="component" value="Unassembled WGS sequence"/>
</dbReference>
<keyword evidence="3" id="KW-0862">Zinc</keyword>
<keyword evidence="7" id="KW-1185">Reference proteome</keyword>
<dbReference type="Gene3D" id="6.10.140.2220">
    <property type="match status" value="1"/>
</dbReference>
<dbReference type="Pfam" id="PF01753">
    <property type="entry name" value="zf-MYND"/>
    <property type="match status" value="1"/>
</dbReference>
<proteinExistence type="predicted"/>
<dbReference type="SUPFAM" id="SSF144232">
    <property type="entry name" value="HIT/MYND zinc finger-like"/>
    <property type="match status" value="1"/>
</dbReference>
<keyword evidence="2 4" id="KW-0863">Zinc-finger</keyword>
<organism evidence="7">
    <name type="scientific">Harpegnathos saltator</name>
    <name type="common">Jerdon's jumping ant</name>
    <dbReference type="NCBI Taxonomy" id="610380"/>
    <lineage>
        <taxon>Eukaryota</taxon>
        <taxon>Metazoa</taxon>
        <taxon>Ecdysozoa</taxon>
        <taxon>Arthropoda</taxon>
        <taxon>Hexapoda</taxon>
        <taxon>Insecta</taxon>
        <taxon>Pterygota</taxon>
        <taxon>Neoptera</taxon>
        <taxon>Endopterygota</taxon>
        <taxon>Hymenoptera</taxon>
        <taxon>Apocrita</taxon>
        <taxon>Aculeata</taxon>
        <taxon>Formicoidea</taxon>
        <taxon>Formicidae</taxon>
        <taxon>Ponerinae</taxon>
        <taxon>Ponerini</taxon>
        <taxon>Harpegnathos</taxon>
    </lineage>
</organism>
<protein>
    <recommendedName>
        <fullName evidence="5">MYND-type domain-containing protein</fullName>
    </recommendedName>
</protein>
<name>E2C0V3_HARSA</name>
<keyword evidence="1" id="KW-0479">Metal-binding</keyword>
<dbReference type="PANTHER" id="PTHR28069:SF2">
    <property type="entry name" value="GH20023P"/>
    <property type="match status" value="1"/>
</dbReference>
<dbReference type="InterPro" id="IPR002893">
    <property type="entry name" value="Znf_MYND"/>
</dbReference>
<dbReference type="Pfam" id="PF20179">
    <property type="entry name" value="MSS51_C"/>
    <property type="match status" value="1"/>
</dbReference>
<reference evidence="6 7" key="1">
    <citation type="journal article" date="2010" name="Science">
        <title>Genomic comparison of the ants Camponotus floridanus and Harpegnathos saltator.</title>
        <authorList>
            <person name="Bonasio R."/>
            <person name="Zhang G."/>
            <person name="Ye C."/>
            <person name="Mutti N.S."/>
            <person name="Fang X."/>
            <person name="Qin N."/>
            <person name="Donahue G."/>
            <person name="Yang P."/>
            <person name="Li Q."/>
            <person name="Li C."/>
            <person name="Zhang P."/>
            <person name="Huang Z."/>
            <person name="Berger S.L."/>
            <person name="Reinberg D."/>
            <person name="Wang J."/>
            <person name="Liebig J."/>
        </authorList>
    </citation>
    <scope>NUCLEOTIDE SEQUENCE [LARGE SCALE GENOMIC DNA]</scope>
    <source>
        <strain evidence="6 7">R22 G/1</strain>
    </source>
</reference>
<dbReference type="KEGG" id="hst:105188740"/>
<dbReference type="PROSITE" id="PS01360">
    <property type="entry name" value="ZF_MYND_1"/>
    <property type="match status" value="1"/>
</dbReference>
<feature type="domain" description="MYND-type" evidence="5">
    <location>
        <begin position="27"/>
        <end position="66"/>
    </location>
</feature>
<evidence type="ECO:0000259" key="5">
    <source>
        <dbReference type="PROSITE" id="PS50865"/>
    </source>
</evidence>
<evidence type="ECO:0000256" key="3">
    <source>
        <dbReference type="ARBA" id="ARBA00022833"/>
    </source>
</evidence>
<dbReference type="AlphaFoldDB" id="E2C0V3"/>
<accession>E2C0V3</accession>
<evidence type="ECO:0000256" key="1">
    <source>
        <dbReference type="ARBA" id="ARBA00022723"/>
    </source>
</evidence>
<evidence type="ECO:0000256" key="4">
    <source>
        <dbReference type="PROSITE-ProRule" id="PRU00134"/>
    </source>
</evidence>
<sequence>MAELLNLNTDQMLPIIKYNKFFNPNVCHVCKSTSQEDLLTCPSCRMITYCSKLHQAMHLNEHSQICDIIIKTNLTMKNMQCSTGLMDSQWVAFKMANIQNITQQLHRDLLPYEEQMFLYPKSCLVCHTQKDVTTVCERCFSVNVCSKHKLHNYSHDCFFLRICLDTDKICANGDQYRDIPELLPLMEIIPLFEMGSLVATLLRNGKENASWSFTHIIYSDVLSELFTLFYGLKLTNLINNSSLSKEFVIHIVVDVDIMDLWNLSLWELLLHVPGMSNKITVIIVGTTISRNEFNFIDVCEECTKCGRELNYNCLFMFYHEYTRSAVYKKPHVVVVFDVEFEKGGRPKKLITALCDQQCPVIITAKSESKALRIIDLIRKKLVPGPVKPMFYAKNRFASLRPYRDYDGCSVYFPHERIIIYRNLIDTNITDLDARNLINDSNRSITSSL</sequence>
<dbReference type="GO" id="GO:0008270">
    <property type="term" value="F:zinc ion binding"/>
    <property type="evidence" value="ECO:0007669"/>
    <property type="project" value="UniProtKB-KW"/>
</dbReference>
<gene>
    <name evidence="6" type="ORF">EAI_13658</name>
</gene>
<evidence type="ECO:0000256" key="2">
    <source>
        <dbReference type="ARBA" id="ARBA00022771"/>
    </source>
</evidence>
<dbReference type="PROSITE" id="PS50865">
    <property type="entry name" value="ZF_MYND_2"/>
    <property type="match status" value="1"/>
</dbReference>
<dbReference type="PhylomeDB" id="E2C0V3"/>
<dbReference type="InterPro" id="IPR046824">
    <property type="entry name" value="Mss51-like_C"/>
</dbReference>
<dbReference type="EMBL" id="GL451850">
    <property type="protein sequence ID" value="EFN78389.1"/>
    <property type="molecule type" value="Genomic_DNA"/>
</dbReference>
<dbReference type="InParanoid" id="E2C0V3"/>